<name>A0A1B9XZ98_9FLAO</name>
<dbReference type="Pfam" id="PF19783">
    <property type="entry name" value="DUF6268"/>
    <property type="match status" value="1"/>
</dbReference>
<evidence type="ECO:0000313" key="2">
    <source>
        <dbReference type="EMBL" id="OCK42888.1"/>
    </source>
</evidence>
<keyword evidence="3" id="KW-1185">Reference proteome</keyword>
<protein>
    <recommendedName>
        <fullName evidence="1">DUF6268 domain-containing protein</fullName>
    </recommendedName>
</protein>
<dbReference type="RefSeq" id="WP_068704363.1">
    <property type="nucleotide sequence ID" value="NZ_MAKX01000002.1"/>
</dbReference>
<organism evidence="2 3">
    <name type="scientific">Tenacibaculum soleae</name>
    <dbReference type="NCBI Taxonomy" id="447689"/>
    <lineage>
        <taxon>Bacteria</taxon>
        <taxon>Pseudomonadati</taxon>
        <taxon>Bacteroidota</taxon>
        <taxon>Flavobacteriia</taxon>
        <taxon>Flavobacteriales</taxon>
        <taxon>Flavobacteriaceae</taxon>
        <taxon>Tenacibaculum</taxon>
    </lineage>
</organism>
<dbReference type="Proteomes" id="UP000093186">
    <property type="component" value="Unassembled WGS sequence"/>
</dbReference>
<comment type="caution">
    <text evidence="2">The sequence shown here is derived from an EMBL/GenBank/DDBJ whole genome shotgun (WGS) entry which is preliminary data.</text>
</comment>
<gene>
    <name evidence="2" type="ORF">BA195_08250</name>
</gene>
<reference evidence="2 3" key="1">
    <citation type="submission" date="2016-06" db="EMBL/GenBank/DDBJ databases">
        <title>Draft Genome Sequence of Tenacibaculum soleae UCD-KL19.</title>
        <authorList>
            <person name="Eisen J.A."/>
            <person name="Coil D.A."/>
            <person name="Lujan K.M."/>
        </authorList>
    </citation>
    <scope>NUCLEOTIDE SEQUENCE [LARGE SCALE GENOMIC DNA]</scope>
    <source>
        <strain evidence="2 3">UCD-KL19</strain>
    </source>
</reference>
<dbReference type="OrthoDB" id="1452157at2"/>
<sequence>MIRKKIVIVALFLICKIYGQVTGDVFVLNEDRDLFYLHYTPEIQDNSSYDYQRISTKLGITPITFNKLALYNTIGMDYHSIIYKDNKLPFLRDKEKYYNVNYSLLAQYRISRNWSVNALFMPHVVANFNEKMTTDDLNINGILFAEKRFSSKRSNNYYVLTFGVGYLTLSGKTTINPVVNFMGNINNKITFAIGLPNTYVKYNFNKKHALKVLGDLNDFTVSVNKPLLENQPRLKIVDRSVFTTVSVGLEYNYWLTKNIGLMVRGSHSVYEKYGFEDVDENEIYKYNTSLRTYLSVGIKINPFR</sequence>
<dbReference type="AlphaFoldDB" id="A0A1B9XZ98"/>
<dbReference type="InterPro" id="IPR046235">
    <property type="entry name" value="DUF6268"/>
</dbReference>
<accession>A0A1B9XZ98</accession>
<evidence type="ECO:0000313" key="3">
    <source>
        <dbReference type="Proteomes" id="UP000093186"/>
    </source>
</evidence>
<proteinExistence type="predicted"/>
<feature type="domain" description="DUF6268" evidence="1">
    <location>
        <begin position="75"/>
        <end position="301"/>
    </location>
</feature>
<evidence type="ECO:0000259" key="1">
    <source>
        <dbReference type="Pfam" id="PF19783"/>
    </source>
</evidence>
<dbReference type="STRING" id="447689.BA195_08250"/>
<dbReference type="EMBL" id="MAKX01000002">
    <property type="protein sequence ID" value="OCK42888.1"/>
    <property type="molecule type" value="Genomic_DNA"/>
</dbReference>